<dbReference type="AlphaFoldDB" id="A0A848DRI3"/>
<accession>A0A848DRI3</accession>
<dbReference type="Gene3D" id="3.40.228.10">
    <property type="entry name" value="Dimethylsulfoxide Reductase, domain 2"/>
    <property type="match status" value="1"/>
</dbReference>
<evidence type="ECO:0000313" key="2">
    <source>
        <dbReference type="Proteomes" id="UP000586918"/>
    </source>
</evidence>
<evidence type="ECO:0008006" key="3">
    <source>
        <dbReference type="Google" id="ProtNLM"/>
    </source>
</evidence>
<dbReference type="EMBL" id="JAAXKZ010000194">
    <property type="protein sequence ID" value="NMH95467.1"/>
    <property type="molecule type" value="Genomic_DNA"/>
</dbReference>
<dbReference type="Proteomes" id="UP000586918">
    <property type="component" value="Unassembled WGS sequence"/>
</dbReference>
<dbReference type="SUPFAM" id="SSF53706">
    <property type="entry name" value="Formate dehydrogenase/DMSO reductase, domains 1-3"/>
    <property type="match status" value="1"/>
</dbReference>
<protein>
    <recommendedName>
        <fullName evidence="3">Molybdopterin oxidoreductase domain-containing protein</fullName>
    </recommendedName>
</protein>
<organism evidence="1 2">
    <name type="scientific">Pseudonocardia bannensis</name>
    <dbReference type="NCBI Taxonomy" id="630973"/>
    <lineage>
        <taxon>Bacteria</taxon>
        <taxon>Bacillati</taxon>
        <taxon>Actinomycetota</taxon>
        <taxon>Actinomycetes</taxon>
        <taxon>Pseudonocardiales</taxon>
        <taxon>Pseudonocardiaceae</taxon>
        <taxon>Pseudonocardia</taxon>
    </lineage>
</organism>
<comment type="caution">
    <text evidence="1">The sequence shown here is derived from an EMBL/GenBank/DDBJ whole genome shotgun (WGS) entry which is preliminary data.</text>
</comment>
<proteinExistence type="predicted"/>
<gene>
    <name evidence="1" type="ORF">HF519_28775</name>
</gene>
<keyword evidence="2" id="KW-1185">Reference proteome</keyword>
<reference evidence="1 2" key="1">
    <citation type="submission" date="2020-04" db="EMBL/GenBank/DDBJ databases">
        <authorList>
            <person name="Klaysubun C."/>
            <person name="Duangmal K."/>
            <person name="Lipun K."/>
        </authorList>
    </citation>
    <scope>NUCLEOTIDE SEQUENCE [LARGE SCALE GENOMIC DNA]</scope>
    <source>
        <strain evidence="1 2">DSM 45300</strain>
    </source>
</reference>
<feature type="non-terminal residue" evidence="1">
    <location>
        <position position="48"/>
    </location>
</feature>
<evidence type="ECO:0000313" key="1">
    <source>
        <dbReference type="EMBL" id="NMH95467.1"/>
    </source>
</evidence>
<name>A0A848DRI3_9PSEU</name>
<sequence>MSDRPPVVPGLGASFGRGGATDYQQDLVHSDCIVIMGSNMAEAHPVGF</sequence>